<evidence type="ECO:0000313" key="3">
    <source>
        <dbReference type="Proteomes" id="UP000242877"/>
    </source>
</evidence>
<feature type="compositionally biased region" description="Low complexity" evidence="1">
    <location>
        <begin position="198"/>
        <end position="210"/>
    </location>
</feature>
<feature type="compositionally biased region" description="Low complexity" evidence="1">
    <location>
        <begin position="1309"/>
        <end position="1323"/>
    </location>
</feature>
<feature type="compositionally biased region" description="Basic and acidic residues" evidence="1">
    <location>
        <begin position="730"/>
        <end position="743"/>
    </location>
</feature>
<protein>
    <recommendedName>
        <fullName evidence="4">LPXTG-motif cell wall anchor domain protein</fullName>
    </recommendedName>
</protein>
<feature type="compositionally biased region" description="Low complexity" evidence="1">
    <location>
        <begin position="809"/>
        <end position="827"/>
    </location>
</feature>
<feature type="compositionally biased region" description="Acidic residues" evidence="1">
    <location>
        <begin position="369"/>
        <end position="384"/>
    </location>
</feature>
<feature type="region of interest" description="Disordered" evidence="1">
    <location>
        <begin position="1403"/>
        <end position="1473"/>
    </location>
</feature>
<accession>A0A167Y987</accession>
<feature type="compositionally biased region" description="Low complexity" evidence="1">
    <location>
        <begin position="1356"/>
        <end position="1374"/>
    </location>
</feature>
<feature type="compositionally biased region" description="Polar residues" evidence="1">
    <location>
        <begin position="423"/>
        <end position="450"/>
    </location>
</feature>
<feature type="compositionally biased region" description="Polar residues" evidence="1">
    <location>
        <begin position="1418"/>
        <end position="1458"/>
    </location>
</feature>
<feature type="region of interest" description="Disordered" evidence="1">
    <location>
        <begin position="1"/>
        <end position="605"/>
    </location>
</feature>
<feature type="compositionally biased region" description="Polar residues" evidence="1">
    <location>
        <begin position="895"/>
        <end position="933"/>
    </location>
</feature>
<feature type="region of interest" description="Disordered" evidence="1">
    <location>
        <begin position="868"/>
        <end position="941"/>
    </location>
</feature>
<dbReference type="OrthoDB" id="5369729at2759"/>
<feature type="region of interest" description="Disordered" evidence="1">
    <location>
        <begin position="838"/>
        <end position="857"/>
    </location>
</feature>
<feature type="compositionally biased region" description="Low complexity" evidence="1">
    <location>
        <begin position="699"/>
        <end position="724"/>
    </location>
</feature>
<sequence length="1516" mass="162877">MSTTATVISPSRPSLLPAPSNSSSYRSPNDQCSRPPRTIRRVRSKTDPNVEFNLKDIKRRNPSHPSTPSASASASIPAASHLDGTSSSVASGGGDSGTANHNHRIGGGNHRRSSVEEIDSPLPKRESRIGKPASAYTSSGSAALQAHTPAQASAQRAGPSHRSRYSVASIALPFTHRQGRNSTSINDPSNPGLGAEPSVQQTQSQSSQDRTQQENHYHYHHHHQQQQQQNRSASRPSSIAKPLASSTASRVPGPGPKTWQRQTSSAIPASASGGGAASASASASAASASTTSPISQSSSSLAYSSPRKPLAGHANNSKATHFARESGISAYSGPIPKRASSRESKEHSRRVSRANNREEQEKAAATNQDIDDTEGEQADAEPEPDYLQIGAQGKLHVNHGAPLTLTRSAPSHDLERSEHSERPLQQTHISQLPTQTSQPSERAASASSSIYHRKQRPGSASSETTPRPTTSPPRSNRLFTNSSRSFSSSVWSAARKAEHRLPTIPSSLTGDTDRSVAGDTPNEEEEGDTSGAILRASSDPRRTSTRLTSFRFRRQTSDYQGRLGSFSRRNTSGGSNNNNNNNNNNTSSFETGSIVSTPPVLVHPPSRDIMATTAAQSRLSGIYDDEGAMADYYERRKDTKLPETPREPRFDTSSKESMAGSGKSVKGEDLFLNIARSSSTRKIARNSMPSIPKDRRSSRLGISSRLGSRIVSNDESPLSPSLDSPVRKSRFSDNEQDKTEPRSRRSPPSLHPLDEASRMRYFGRHPRTVEPNIGDRSPSAVDGRFPRSSTSTLEYSTSSSHPTPYVPNSKQGASSSLSSSTHNSRSWGSSCSTEKQPYAQQECVPEEPEDTSSTVWNELDDLKSRIKRLEITGKVEPSPGQPVPREKDERPKTAATESSRYVMQSPKRSQSATDTAPSDPKSQLEGSVTPSNGGSSGIDVNQLHPLLHTSLSKAKLHLSSSVFRALQNTAQDALVLAALLGSTATGTSSTVAIPNGNNNNGLGLSSGTNDRQARRKADSVCRDLTELCLALSEEMVSIAQQNGQGEINGANGSGVTQTENMNNGAIAPVVAEYDRMPEHDRIGNAGANNMNGYGDFVSQMQPQNNYTGHNEGYYNTPEMGQSVQQPQQNYTPVQRMSSTASRREHRNSALLNLPPGYLNTNISPRNSLIIDPASNTSSQTQISGSDTSLTPVQFSGSQTTNKGPVNAAAAPVITASPSRLSRLSTVFKTRRLQQQIGIDIAPEHVIDDQVAQSPVPLSAVPGGNPRSRTTSRVSFANGPANQGHRLSSVTSGTRERRFSRDLQYEPDFQGQQQQQQPGQTMQGRSRPQAAGLPRGQVGPATPQFSFQSPLRSRTFTPQGSMQTPPQQQHQPAATAISTHVPLTNQTNMNIQPGFRRFGLSSMLGKKQGMSNGDGGLNGTNSPASPAVSSFNVPNTNEEMNPSSFQNNIGVRPRNTQPLNLRPRTRSVGNSTQAMAPQQDANANMAYGSNQQTPNVSAMRRVSLRPRLRSTHSTEGL</sequence>
<feature type="compositionally biased region" description="Basic residues" evidence="1">
    <location>
        <begin position="101"/>
        <end position="112"/>
    </location>
</feature>
<proteinExistence type="predicted"/>
<feature type="compositionally biased region" description="Polar residues" evidence="1">
    <location>
        <begin position="1342"/>
        <end position="1355"/>
    </location>
</feature>
<name>A0A167Y987_9EURO</name>
<feature type="compositionally biased region" description="Basic and acidic residues" evidence="1">
    <location>
        <begin position="1293"/>
        <end position="1303"/>
    </location>
</feature>
<dbReference type="EMBL" id="AZGZ01000015">
    <property type="protein sequence ID" value="KZZ91014.1"/>
    <property type="molecule type" value="Genomic_DNA"/>
</dbReference>
<evidence type="ECO:0008006" key="4">
    <source>
        <dbReference type="Google" id="ProtNLM"/>
    </source>
</evidence>
<feature type="compositionally biased region" description="Low complexity" evidence="1">
    <location>
        <begin position="263"/>
        <end position="306"/>
    </location>
</feature>
<feature type="compositionally biased region" description="Polar residues" evidence="1">
    <location>
        <begin position="135"/>
        <end position="154"/>
    </location>
</feature>
<feature type="compositionally biased region" description="Low complexity" evidence="1">
    <location>
        <begin position="788"/>
        <end position="800"/>
    </location>
</feature>
<reference evidence="2 3" key="1">
    <citation type="journal article" date="2016" name="Genome Biol. Evol.">
        <title>Divergent and convergent evolution of fungal pathogenicity.</title>
        <authorList>
            <person name="Shang Y."/>
            <person name="Xiao G."/>
            <person name="Zheng P."/>
            <person name="Cen K."/>
            <person name="Zhan S."/>
            <person name="Wang C."/>
        </authorList>
    </citation>
    <scope>NUCLEOTIDE SEQUENCE [LARGE SCALE GENOMIC DNA]</scope>
    <source>
        <strain evidence="2 3">ARSEF 7405</strain>
    </source>
</reference>
<feature type="compositionally biased region" description="Low complexity" evidence="1">
    <location>
        <begin position="63"/>
        <end position="90"/>
    </location>
</feature>
<feature type="compositionally biased region" description="Basic and acidic residues" evidence="1">
    <location>
        <begin position="44"/>
        <end position="56"/>
    </location>
</feature>
<dbReference type="Proteomes" id="UP000242877">
    <property type="component" value="Unassembled WGS sequence"/>
</dbReference>
<dbReference type="VEuPathDB" id="FungiDB:AAP_03655"/>
<feature type="region of interest" description="Disordered" evidence="1">
    <location>
        <begin position="681"/>
        <end position="833"/>
    </location>
</feature>
<feature type="compositionally biased region" description="Low complexity" evidence="1">
    <location>
        <begin position="461"/>
        <end position="494"/>
    </location>
</feature>
<evidence type="ECO:0000313" key="2">
    <source>
        <dbReference type="EMBL" id="KZZ91014.1"/>
    </source>
</evidence>
<gene>
    <name evidence="2" type="ORF">AAP_03655</name>
</gene>
<feature type="compositionally biased region" description="Basic and acidic residues" evidence="1">
    <location>
        <begin position="410"/>
        <end position="422"/>
    </location>
</feature>
<feature type="compositionally biased region" description="Low complexity" evidence="1">
    <location>
        <begin position="565"/>
        <end position="589"/>
    </location>
</feature>
<feature type="compositionally biased region" description="Polar residues" evidence="1">
    <location>
        <begin position="180"/>
        <end position="189"/>
    </location>
</feature>
<feature type="compositionally biased region" description="Basic and acidic residues" evidence="1">
    <location>
        <begin position="634"/>
        <end position="654"/>
    </location>
</feature>
<feature type="region of interest" description="Disordered" evidence="1">
    <location>
        <begin position="1256"/>
        <end position="1374"/>
    </location>
</feature>
<feature type="region of interest" description="Disordered" evidence="1">
    <location>
        <begin position="634"/>
        <end position="664"/>
    </location>
</feature>
<feature type="compositionally biased region" description="Low complexity" evidence="1">
    <location>
        <begin position="9"/>
        <end position="24"/>
    </location>
</feature>
<evidence type="ECO:0000256" key="1">
    <source>
        <dbReference type="SAM" id="MobiDB-lite"/>
    </source>
</evidence>
<comment type="caution">
    <text evidence="2">The sequence shown here is derived from an EMBL/GenBank/DDBJ whole genome shotgun (WGS) entry which is preliminary data.</text>
</comment>
<organism evidence="2 3">
    <name type="scientific">Ascosphaera apis ARSEF 7405</name>
    <dbReference type="NCBI Taxonomy" id="392613"/>
    <lineage>
        <taxon>Eukaryota</taxon>
        <taxon>Fungi</taxon>
        <taxon>Dikarya</taxon>
        <taxon>Ascomycota</taxon>
        <taxon>Pezizomycotina</taxon>
        <taxon>Eurotiomycetes</taxon>
        <taxon>Eurotiomycetidae</taxon>
        <taxon>Onygenales</taxon>
        <taxon>Ascosphaeraceae</taxon>
        <taxon>Ascosphaera</taxon>
    </lineage>
</organism>
<keyword evidence="3" id="KW-1185">Reference proteome</keyword>